<dbReference type="EMBL" id="JACIEW010000001">
    <property type="protein sequence ID" value="MBB4051294.1"/>
    <property type="molecule type" value="Genomic_DNA"/>
</dbReference>
<keyword evidence="3" id="KW-0677">Repeat</keyword>
<protein>
    <submittedName>
        <fullName evidence="5">Acetyltransferase-like isoleucine patch superfamily enzyme</fullName>
    </submittedName>
</protein>
<dbReference type="GO" id="GO:0016746">
    <property type="term" value="F:acyltransferase activity"/>
    <property type="evidence" value="ECO:0007669"/>
    <property type="project" value="UniProtKB-KW"/>
</dbReference>
<dbReference type="Gene3D" id="2.160.10.10">
    <property type="entry name" value="Hexapeptide repeat proteins"/>
    <property type="match status" value="1"/>
</dbReference>
<dbReference type="Proteomes" id="UP000547011">
    <property type="component" value="Unassembled WGS sequence"/>
</dbReference>
<dbReference type="AlphaFoldDB" id="A0A7W6NAA2"/>
<dbReference type="InterPro" id="IPR001451">
    <property type="entry name" value="Hexapep"/>
</dbReference>
<keyword evidence="6" id="KW-1185">Reference proteome</keyword>
<dbReference type="PANTHER" id="PTHR43300:SF4">
    <property type="entry name" value="ACYL-[ACYL-CARRIER-PROTEIN]--UDP-N-ACETYLGLUCOSAMINE O-ACYLTRANSFERASE"/>
    <property type="match status" value="1"/>
</dbReference>
<comment type="similarity">
    <text evidence="1">Belongs to the transferase hexapeptide repeat family.</text>
</comment>
<dbReference type="PANTHER" id="PTHR43300">
    <property type="entry name" value="ACETYLTRANSFERASE"/>
    <property type="match status" value="1"/>
</dbReference>
<evidence type="ECO:0000256" key="3">
    <source>
        <dbReference type="ARBA" id="ARBA00022737"/>
    </source>
</evidence>
<dbReference type="InterPro" id="IPR011004">
    <property type="entry name" value="Trimer_LpxA-like_sf"/>
</dbReference>
<dbReference type="Pfam" id="PF00132">
    <property type="entry name" value="Hexapep"/>
    <property type="match status" value="2"/>
</dbReference>
<proteinExistence type="inferred from homology"/>
<keyword evidence="4" id="KW-0012">Acyltransferase</keyword>
<evidence type="ECO:0000313" key="5">
    <source>
        <dbReference type="EMBL" id="MBB4051294.1"/>
    </source>
</evidence>
<evidence type="ECO:0000256" key="2">
    <source>
        <dbReference type="ARBA" id="ARBA00022679"/>
    </source>
</evidence>
<dbReference type="RefSeq" id="WP_183309994.1">
    <property type="nucleotide sequence ID" value="NZ_JACIEW010000001.1"/>
</dbReference>
<organism evidence="5 6">
    <name type="scientific">Devosia subaequoris</name>
    <dbReference type="NCBI Taxonomy" id="395930"/>
    <lineage>
        <taxon>Bacteria</taxon>
        <taxon>Pseudomonadati</taxon>
        <taxon>Pseudomonadota</taxon>
        <taxon>Alphaproteobacteria</taxon>
        <taxon>Hyphomicrobiales</taxon>
        <taxon>Devosiaceae</taxon>
        <taxon>Devosia</taxon>
    </lineage>
</organism>
<dbReference type="SUPFAM" id="SSF51161">
    <property type="entry name" value="Trimeric LpxA-like enzymes"/>
    <property type="match status" value="1"/>
</dbReference>
<gene>
    <name evidence="5" type="ORF">GGR20_000912</name>
</gene>
<dbReference type="InterPro" id="IPR050179">
    <property type="entry name" value="Trans_hexapeptide_repeat"/>
</dbReference>
<dbReference type="PROSITE" id="PS00101">
    <property type="entry name" value="HEXAPEP_TRANSFERASES"/>
    <property type="match status" value="1"/>
</dbReference>
<reference evidence="5 6" key="1">
    <citation type="submission" date="2020-08" db="EMBL/GenBank/DDBJ databases">
        <title>Genomic Encyclopedia of Type Strains, Phase IV (KMG-IV): sequencing the most valuable type-strain genomes for metagenomic binning, comparative biology and taxonomic classification.</title>
        <authorList>
            <person name="Goeker M."/>
        </authorList>
    </citation>
    <scope>NUCLEOTIDE SEQUENCE [LARGE SCALE GENOMIC DNA]</scope>
    <source>
        <strain evidence="5 6">DSM 23447</strain>
    </source>
</reference>
<dbReference type="CDD" id="cd03358">
    <property type="entry name" value="LbH_WxcM_N_like"/>
    <property type="match status" value="1"/>
</dbReference>
<evidence type="ECO:0000313" key="6">
    <source>
        <dbReference type="Proteomes" id="UP000547011"/>
    </source>
</evidence>
<comment type="caution">
    <text evidence="5">The sequence shown here is derived from an EMBL/GenBank/DDBJ whole genome shotgun (WGS) entry which is preliminary data.</text>
</comment>
<evidence type="ECO:0000256" key="1">
    <source>
        <dbReference type="ARBA" id="ARBA00007274"/>
    </source>
</evidence>
<name>A0A7W6NAA2_9HYPH</name>
<keyword evidence="2 5" id="KW-0808">Transferase</keyword>
<dbReference type="InterPro" id="IPR018357">
    <property type="entry name" value="Hexapep_transf_CS"/>
</dbReference>
<accession>A0A7W6NAA2</accession>
<evidence type="ECO:0000256" key="4">
    <source>
        <dbReference type="ARBA" id="ARBA00023315"/>
    </source>
</evidence>
<sequence length="153" mass="16244">MTHSGVPATTKVWQHVVILPDARIGENCNICSHVFIENDVVIGDDVTIKNGCLIYDGVRIGHGAFIGPGVVFTNDRYPRARGYYSEREIVFEPTVIEEGVAIGANSTIICGVTIGKDAMIGAGSVVTRDIPRGTKAFGNPARVVGKAPHIKGA</sequence>